<evidence type="ECO:0008006" key="4">
    <source>
        <dbReference type="Google" id="ProtNLM"/>
    </source>
</evidence>
<proteinExistence type="predicted"/>
<reference evidence="2 3" key="1">
    <citation type="journal article" date="2017" name="Chemistry">
        <title>Isolation, Biosynthesis and Chemical Modifications of Rubterolones A-F: Rare Tropolone Alkaloids from Actinomadura sp. 5-2.</title>
        <authorList>
            <person name="Guo H."/>
            <person name="Benndorf R."/>
            <person name="Leichnitz D."/>
            <person name="Klassen J.L."/>
            <person name="Vollmers J."/>
            <person name="Gorls H."/>
            <person name="Steinacker M."/>
            <person name="Weigel C."/>
            <person name="Dahse H.M."/>
            <person name="Kaster A.K."/>
            <person name="de Beer Z.W."/>
            <person name="Poulsen M."/>
            <person name="Beemelmanns C."/>
        </authorList>
    </citation>
    <scope>NUCLEOTIDE SEQUENCE [LARGE SCALE GENOMIC DNA]</scope>
    <source>
        <strain evidence="2 3">5-2</strain>
    </source>
</reference>
<keyword evidence="3" id="KW-1185">Reference proteome</keyword>
<name>A0A2P4UDB4_9ACTN</name>
<keyword evidence="1" id="KW-0732">Signal</keyword>
<dbReference type="RefSeq" id="WP_103565742.1">
    <property type="nucleotide sequence ID" value="NZ_MTBP01000004.1"/>
</dbReference>
<evidence type="ECO:0000313" key="3">
    <source>
        <dbReference type="Proteomes" id="UP000242367"/>
    </source>
</evidence>
<evidence type="ECO:0000256" key="1">
    <source>
        <dbReference type="SAM" id="SignalP"/>
    </source>
</evidence>
<gene>
    <name evidence="2" type="ORF">BTM25_52440</name>
</gene>
<protein>
    <recommendedName>
        <fullName evidence="4">Carbohydrate-binding protein</fullName>
    </recommendedName>
</protein>
<feature type="chain" id="PRO_5015184130" description="Carbohydrate-binding protein" evidence="1">
    <location>
        <begin position="32"/>
        <end position="319"/>
    </location>
</feature>
<dbReference type="EMBL" id="MTBP01000004">
    <property type="protein sequence ID" value="POM23038.1"/>
    <property type="molecule type" value="Genomic_DNA"/>
</dbReference>
<accession>A0A2P4UDB4</accession>
<dbReference type="Proteomes" id="UP000242367">
    <property type="component" value="Unassembled WGS sequence"/>
</dbReference>
<sequence length="319" mass="34275" precursor="true">MIPHWTKTVRWTSFICAPLLHPLLGAGVADASAAPAPHGTMLPRPASGDHRLGAWAAVTGSVPGATGKNAVKLAGAAGKKFAQERATAQRQGRVSAQAVLHRDWGAYPPVNASNGMMATQSILPDKPIGGGDFLYAPTAKSTGHSCIELTTAYHGAGAVLWAWDWCGQPGAAKTVRMDAAFRATYTTTVNSRPAYTMSQVRSNTARNTWTVYLYNYKTQSWDTFWSQSGTDKTNYSFGWNTYEIWSNTNPSTGHGYFCDATRNTTIESSDIQIYAGKWTPATAANAPLSSRPPAGSSYNCPTLNFAVVSPNNDWTATNR</sequence>
<dbReference type="AlphaFoldDB" id="A0A2P4UDB4"/>
<feature type="signal peptide" evidence="1">
    <location>
        <begin position="1"/>
        <end position="31"/>
    </location>
</feature>
<comment type="caution">
    <text evidence="2">The sequence shown here is derived from an EMBL/GenBank/DDBJ whole genome shotgun (WGS) entry which is preliminary data.</text>
</comment>
<evidence type="ECO:0000313" key="2">
    <source>
        <dbReference type="EMBL" id="POM23038.1"/>
    </source>
</evidence>
<organism evidence="2 3">
    <name type="scientific">Actinomadura rubteroloni</name>
    <dbReference type="NCBI Taxonomy" id="1926885"/>
    <lineage>
        <taxon>Bacteria</taxon>
        <taxon>Bacillati</taxon>
        <taxon>Actinomycetota</taxon>
        <taxon>Actinomycetes</taxon>
        <taxon>Streptosporangiales</taxon>
        <taxon>Thermomonosporaceae</taxon>
        <taxon>Actinomadura</taxon>
    </lineage>
</organism>